<evidence type="ECO:0000256" key="1">
    <source>
        <dbReference type="SAM" id="Phobius"/>
    </source>
</evidence>
<dbReference type="PANTHER" id="PTHR34475">
    <property type="match status" value="1"/>
</dbReference>
<dbReference type="CDD" id="cd00093">
    <property type="entry name" value="HTH_XRE"/>
    <property type="match status" value="1"/>
</dbReference>
<dbReference type="Gene3D" id="1.10.260.40">
    <property type="entry name" value="lambda repressor-like DNA-binding domains"/>
    <property type="match status" value="1"/>
</dbReference>
<proteinExistence type="predicted"/>
<name>A0ABY4DXI8_9NEIS</name>
<dbReference type="EMBL" id="CP091511">
    <property type="protein sequence ID" value="UOO88240.1"/>
    <property type="molecule type" value="Genomic_DNA"/>
</dbReference>
<keyword evidence="1" id="KW-1133">Transmembrane helix</keyword>
<feature type="domain" description="Cytoskeleton protein RodZ-like C-terminal" evidence="2">
    <location>
        <begin position="206"/>
        <end position="276"/>
    </location>
</feature>
<dbReference type="RefSeq" id="WP_058356329.1">
    <property type="nucleotide sequence ID" value="NZ_CABKVG010000009.1"/>
</dbReference>
<dbReference type="Pfam" id="PF13464">
    <property type="entry name" value="RodZ_C"/>
    <property type="match status" value="1"/>
</dbReference>
<keyword evidence="4" id="KW-1185">Reference proteome</keyword>
<dbReference type="Proteomes" id="UP000832011">
    <property type="component" value="Chromosome"/>
</dbReference>
<sequence>MSEESAINQAAKELGALLKAKRTEKNIAIGEVAERLKFSAKQIESLESGDYKGLPEPIFVKGFIKTYGRFLGLDAEQITPFLNEVFPSQVTAAPAAPVAETRDSLNFQDQKKSKSFPKWLPLVVVVAAVVGAVYLWQSKSSEQTRQQEKSTLEVGDVAQPQLATDNVQVVPMKASATTAATASASVGASAPAAASAVAADGSIQIKIRYRSNLIVTDADGTPLHSGIVASNSTHQFKGKAPYQVRIGYATGSEISFNGQVIDIKNHFVDGKTAALTVPQP</sequence>
<dbReference type="InterPro" id="IPR001387">
    <property type="entry name" value="Cro/C1-type_HTH"/>
</dbReference>
<dbReference type="InterPro" id="IPR025194">
    <property type="entry name" value="RodZ-like_C"/>
</dbReference>
<accession>A0ABY4DXI8</accession>
<dbReference type="PANTHER" id="PTHR34475:SF1">
    <property type="entry name" value="CYTOSKELETON PROTEIN RODZ"/>
    <property type="match status" value="1"/>
</dbReference>
<dbReference type="Pfam" id="PF13413">
    <property type="entry name" value="HTH_25"/>
    <property type="match status" value="1"/>
</dbReference>
<organism evidence="3 4">
    <name type="scientific">Vitreoscilla massiliensis</name>
    <dbReference type="NCBI Taxonomy" id="1689272"/>
    <lineage>
        <taxon>Bacteria</taxon>
        <taxon>Pseudomonadati</taxon>
        <taxon>Pseudomonadota</taxon>
        <taxon>Betaproteobacteria</taxon>
        <taxon>Neisseriales</taxon>
        <taxon>Neisseriaceae</taxon>
        <taxon>Vitreoscilla</taxon>
    </lineage>
</organism>
<gene>
    <name evidence="3" type="ORF">LVJ82_12180</name>
</gene>
<keyword evidence="1" id="KW-0472">Membrane</keyword>
<feature type="transmembrane region" description="Helical" evidence="1">
    <location>
        <begin position="119"/>
        <end position="136"/>
    </location>
</feature>
<evidence type="ECO:0000259" key="2">
    <source>
        <dbReference type="Pfam" id="PF13464"/>
    </source>
</evidence>
<evidence type="ECO:0000313" key="3">
    <source>
        <dbReference type="EMBL" id="UOO88240.1"/>
    </source>
</evidence>
<evidence type="ECO:0000313" key="4">
    <source>
        <dbReference type="Proteomes" id="UP000832011"/>
    </source>
</evidence>
<dbReference type="InterPro" id="IPR050400">
    <property type="entry name" value="Bact_Cytoskel_RodZ"/>
</dbReference>
<dbReference type="InterPro" id="IPR010982">
    <property type="entry name" value="Lambda_DNA-bd_dom_sf"/>
</dbReference>
<keyword evidence="1" id="KW-0812">Transmembrane</keyword>
<protein>
    <submittedName>
        <fullName evidence="3">Helix-turn-helix domain-containing protein</fullName>
    </submittedName>
</protein>
<reference evidence="3 4" key="1">
    <citation type="journal article" date="2022" name="Res Sq">
        <title>Evolution of multicellular longitudinally dividing oral cavity symbionts (Neisseriaceae).</title>
        <authorList>
            <person name="Nyongesa S."/>
            <person name="Weber P."/>
            <person name="Bernet E."/>
            <person name="Pullido F."/>
            <person name="Nieckarz M."/>
            <person name="Delaby M."/>
            <person name="Nieves C."/>
            <person name="Viehboeck T."/>
            <person name="Krause N."/>
            <person name="Rivera-Millot A."/>
            <person name="Nakamura A."/>
            <person name="Vischer N."/>
            <person name="VanNieuwenhze M."/>
            <person name="Brun Y."/>
            <person name="Cava F."/>
            <person name="Bulgheresi S."/>
            <person name="Veyrier F."/>
        </authorList>
    </citation>
    <scope>NUCLEOTIDE SEQUENCE [LARGE SCALE GENOMIC DNA]</scope>
    <source>
        <strain evidence="3 4">SN4</strain>
    </source>
</reference>